<dbReference type="RefSeq" id="WP_084272591.1">
    <property type="nucleotide sequence ID" value="NZ_FWYE01000001.1"/>
</dbReference>
<evidence type="ECO:0000259" key="1">
    <source>
        <dbReference type="Pfam" id="PF02754"/>
    </source>
</evidence>
<dbReference type="PANTHER" id="PTHR43255:SF2">
    <property type="entry name" value="HETERODISULFIDE REDUCTASE RELATED PROTEIN"/>
    <property type="match status" value="1"/>
</dbReference>
<evidence type="ECO:0000313" key="3">
    <source>
        <dbReference type="Proteomes" id="UP000192315"/>
    </source>
</evidence>
<dbReference type="PANTHER" id="PTHR43255">
    <property type="entry name" value="IRON-SULFUR-BINDING OXIDOREDUCTASE FADF-RELATED-RELATED"/>
    <property type="match status" value="1"/>
</dbReference>
<evidence type="ECO:0000313" key="2">
    <source>
        <dbReference type="EMBL" id="SMD30713.1"/>
    </source>
</evidence>
<gene>
    <name evidence="2" type="ORF">SAMN02745355_0607</name>
</gene>
<dbReference type="GO" id="GO:0005886">
    <property type="term" value="C:plasma membrane"/>
    <property type="evidence" value="ECO:0007669"/>
    <property type="project" value="TreeGrafter"/>
</dbReference>
<dbReference type="InterPro" id="IPR004017">
    <property type="entry name" value="Cys_rich_dom"/>
</dbReference>
<protein>
    <submittedName>
        <fullName evidence="2">Fe-S oxidoreductase</fullName>
    </submittedName>
</protein>
<dbReference type="EMBL" id="FWYE01000001">
    <property type="protein sequence ID" value="SMD30713.1"/>
    <property type="molecule type" value="Genomic_DNA"/>
</dbReference>
<reference evidence="2 3" key="1">
    <citation type="submission" date="2017-04" db="EMBL/GenBank/DDBJ databases">
        <authorList>
            <person name="Varghese N."/>
            <person name="Submissions S."/>
        </authorList>
    </citation>
    <scope>NUCLEOTIDE SEQUENCE [LARGE SCALE GENOMIC DNA]</scope>
    <source>
        <strain evidence="2 3">DSM 9789</strain>
    </source>
</reference>
<dbReference type="InterPro" id="IPR051460">
    <property type="entry name" value="HdrC_iron-sulfur_subunit"/>
</dbReference>
<dbReference type="AlphaFoldDB" id="A0A8G2FWE7"/>
<sequence>MYVNYLKNIRDIIYKNLMESYLPFPLDKKLFSSWTNDIRHGGETVIYTSYMYQIAPLLKKFERYANSFSKIKIPRSLMSLAGLFKPDMDQMNRSFKILKNISEMLKKSDVEFGYLYDEEPYSGALLIELGMIDAFNDYSKRLNDFFKGHGVKRIITLDPHTHNAIKRANLDLDVKNYLELVKFTGTGSYVFHDSCLYSRHYNMYDKIRSLINDSGIELTEDYLITSKEMGFCCGGPLGIISEKDSEGVAELRYKQLSSLNENILVACPLCYENLSKFSKNVKDIAEVVS</sequence>
<organism evidence="2 3">
    <name type="scientific">Picrophilus torridus (strain ATCC 700027 / DSM 9790 / JCM 10055 / NBRC 100828 / KAW 2/3)</name>
    <dbReference type="NCBI Taxonomy" id="1122961"/>
    <lineage>
        <taxon>Archaea</taxon>
        <taxon>Methanobacteriati</taxon>
        <taxon>Thermoplasmatota</taxon>
        <taxon>Thermoplasmata</taxon>
        <taxon>Thermoplasmatales</taxon>
        <taxon>Picrophilaceae</taxon>
        <taxon>Picrophilus</taxon>
    </lineage>
</organism>
<dbReference type="GO" id="GO:0016491">
    <property type="term" value="F:oxidoreductase activity"/>
    <property type="evidence" value="ECO:0007669"/>
    <property type="project" value="UniProtKB-ARBA"/>
</dbReference>
<dbReference type="Proteomes" id="UP000192315">
    <property type="component" value="Unassembled WGS sequence"/>
</dbReference>
<comment type="caution">
    <text evidence="2">The sequence shown here is derived from an EMBL/GenBank/DDBJ whole genome shotgun (WGS) entry which is preliminary data.</text>
</comment>
<dbReference type="Pfam" id="PF02754">
    <property type="entry name" value="CCG"/>
    <property type="match status" value="1"/>
</dbReference>
<name>A0A8G2FWE7_PICTO</name>
<proteinExistence type="predicted"/>
<keyword evidence="3" id="KW-1185">Reference proteome</keyword>
<accession>A0A8G2FWE7</accession>
<feature type="domain" description="Cysteine-rich" evidence="1">
    <location>
        <begin position="189"/>
        <end position="274"/>
    </location>
</feature>